<feature type="chain" id="PRO_5047255647" evidence="2">
    <location>
        <begin position="24"/>
        <end position="539"/>
    </location>
</feature>
<gene>
    <name evidence="3" type="ORF">POL25_10470</name>
</gene>
<comment type="caution">
    <text evidence="3">The sequence shown here is derived from an EMBL/GenBank/DDBJ whole genome shotgun (WGS) entry which is preliminary data.</text>
</comment>
<evidence type="ECO:0000256" key="2">
    <source>
        <dbReference type="SAM" id="SignalP"/>
    </source>
</evidence>
<dbReference type="PROSITE" id="PS51257">
    <property type="entry name" value="PROKAR_LIPOPROTEIN"/>
    <property type="match status" value="1"/>
</dbReference>
<organism evidence="3 4">
    <name type="scientific">Nannocystis bainbridge</name>
    <dbReference type="NCBI Taxonomy" id="2995303"/>
    <lineage>
        <taxon>Bacteria</taxon>
        <taxon>Pseudomonadati</taxon>
        <taxon>Myxococcota</taxon>
        <taxon>Polyangia</taxon>
        <taxon>Nannocystales</taxon>
        <taxon>Nannocystaceae</taxon>
        <taxon>Nannocystis</taxon>
    </lineage>
</organism>
<feature type="signal peptide" evidence="2">
    <location>
        <begin position="1"/>
        <end position="23"/>
    </location>
</feature>
<evidence type="ECO:0000256" key="1">
    <source>
        <dbReference type="SAM" id="MobiDB-lite"/>
    </source>
</evidence>
<dbReference type="SUPFAM" id="SSF101898">
    <property type="entry name" value="NHL repeat"/>
    <property type="match status" value="1"/>
</dbReference>
<dbReference type="EMBL" id="JAQNDL010000001">
    <property type="protein sequence ID" value="MDC0717318.1"/>
    <property type="molecule type" value="Genomic_DNA"/>
</dbReference>
<keyword evidence="4" id="KW-1185">Reference proteome</keyword>
<dbReference type="Proteomes" id="UP001221686">
    <property type="component" value="Unassembled WGS sequence"/>
</dbReference>
<protein>
    <submittedName>
        <fullName evidence="3">Uncharacterized protein</fullName>
    </submittedName>
</protein>
<dbReference type="RefSeq" id="WP_272085805.1">
    <property type="nucleotide sequence ID" value="NZ_JAQNDL010000001.1"/>
</dbReference>
<feature type="region of interest" description="Disordered" evidence="1">
    <location>
        <begin position="33"/>
        <end position="86"/>
    </location>
</feature>
<sequence length="539" mass="56424">MSRSTLLLPLALAAAGCFGQVWAEGSALFPAETEADTDTDATTTTATTSAPGEGPDEPIQTATGEPPDETTGPIGSSTTLPDPVETPPQILAFTVEPDTLHEAGDAQVSALVSEDTVALQLLVDGEEVWAGPPEAFAWSFAATSQAASEGTYTLELIARDGEGLSASATAMLWVSLPPTGAEKCAKDLGAGLLTAARYTDEALIVVGTLAGAATVWRLDPDNCQPQAGFPWTIAQWTALQQALPASQAVGVAVDADGRMAIAANVGTGLARQPYLAVLSPAGALQWERLGPQKQTYSGIAAAEDRFVVIGETLVGEEPARFDGLVESFDAKGTMLWSDVLAAPLPGDDFVDNTNKLDEHPRAISWDEGRQALVIVGERRVEKSPPTEWTRAFSAQYTLNGAIVGSWTSKGLEGDEDGLFAVARCGASHVAGGWVRTGPNSHAPVTRWLDAQGNGDKRRLDNLANARIQGIACDRELKITAAAVSNSAAHSLVFKGSDDSFADNELFEDATLMAVDCDARGFCAAVGLQGDQAWVRVQHP</sequence>
<proteinExistence type="predicted"/>
<accession>A0ABT5DX65</accession>
<keyword evidence="2" id="KW-0732">Signal</keyword>
<evidence type="ECO:0000313" key="4">
    <source>
        <dbReference type="Proteomes" id="UP001221686"/>
    </source>
</evidence>
<evidence type="ECO:0000313" key="3">
    <source>
        <dbReference type="EMBL" id="MDC0717318.1"/>
    </source>
</evidence>
<name>A0ABT5DX65_9BACT</name>
<reference evidence="3 4" key="1">
    <citation type="submission" date="2022-11" db="EMBL/GenBank/DDBJ databases">
        <title>Minimal conservation of predation-associated metabolite biosynthetic gene clusters underscores biosynthetic potential of Myxococcota including descriptions for ten novel species: Archangium lansinium sp. nov., Myxococcus landrumus sp. nov., Nannocystis bai.</title>
        <authorList>
            <person name="Ahearne A."/>
            <person name="Stevens C."/>
            <person name="Dowd S."/>
        </authorList>
    </citation>
    <scope>NUCLEOTIDE SEQUENCE [LARGE SCALE GENOMIC DNA]</scope>
    <source>
        <strain evidence="3 4">BB15-2</strain>
    </source>
</reference>